<dbReference type="CDD" id="cd04301">
    <property type="entry name" value="NAT_SF"/>
    <property type="match status" value="1"/>
</dbReference>
<protein>
    <submittedName>
        <fullName evidence="2">GNAT superfamily N-acetyltransferase</fullName>
    </submittedName>
</protein>
<feature type="domain" description="N-acetyltransferase" evidence="1">
    <location>
        <begin position="10"/>
        <end position="144"/>
    </location>
</feature>
<comment type="caution">
    <text evidence="2">The sequence shown here is derived from an EMBL/GenBank/DDBJ whole genome shotgun (WGS) entry which is preliminary data.</text>
</comment>
<gene>
    <name evidence="2" type="ORF">FHR38_002266</name>
</gene>
<evidence type="ECO:0000259" key="1">
    <source>
        <dbReference type="PROSITE" id="PS51186"/>
    </source>
</evidence>
<dbReference type="RefSeq" id="WP_184534604.1">
    <property type="nucleotide sequence ID" value="NZ_JACHJW010000001.1"/>
</dbReference>
<sequence length="145" mass="16395">MMAIRRDDGYELSTDPERLDIDRVHTWLSTDAYWALGRTRETTVRAIARSVVFGVYRPTDQAQVAFGRAVTDETTIAWLCDVYVDPAQRGRGLGSWLAATARDELIARGVRRIMLATVDAHEVYTRLGFTTPPRPDQLLELDLRG</sequence>
<keyword evidence="2" id="KW-0808">Transferase</keyword>
<dbReference type="PROSITE" id="PS51186">
    <property type="entry name" value="GNAT"/>
    <property type="match status" value="1"/>
</dbReference>
<dbReference type="EMBL" id="JACHJW010000001">
    <property type="protein sequence ID" value="MBB4958533.1"/>
    <property type="molecule type" value="Genomic_DNA"/>
</dbReference>
<dbReference type="PANTHER" id="PTHR43233:SF1">
    <property type="entry name" value="FAMILY N-ACETYLTRANSFERASE, PUTATIVE (AFU_ORTHOLOGUE AFUA_6G03350)-RELATED"/>
    <property type="match status" value="1"/>
</dbReference>
<dbReference type="InterPro" id="IPR000182">
    <property type="entry name" value="GNAT_dom"/>
</dbReference>
<evidence type="ECO:0000313" key="2">
    <source>
        <dbReference type="EMBL" id="MBB4958533.1"/>
    </source>
</evidence>
<name>A0A7W7WPR7_9ACTN</name>
<dbReference type="InterPro" id="IPR016181">
    <property type="entry name" value="Acyl_CoA_acyltransferase"/>
</dbReference>
<dbReference type="InterPro" id="IPR053144">
    <property type="entry name" value="Acetyltransferase_Butenolide"/>
</dbReference>
<dbReference type="Gene3D" id="3.40.630.30">
    <property type="match status" value="1"/>
</dbReference>
<dbReference type="AlphaFoldDB" id="A0A7W7WPR7"/>
<organism evidence="2 3">
    <name type="scientific">Micromonospora polyrhachis</name>
    <dbReference type="NCBI Taxonomy" id="1282883"/>
    <lineage>
        <taxon>Bacteria</taxon>
        <taxon>Bacillati</taxon>
        <taxon>Actinomycetota</taxon>
        <taxon>Actinomycetes</taxon>
        <taxon>Micromonosporales</taxon>
        <taxon>Micromonosporaceae</taxon>
        <taxon>Micromonospora</taxon>
    </lineage>
</organism>
<dbReference type="Proteomes" id="UP000578819">
    <property type="component" value="Unassembled WGS sequence"/>
</dbReference>
<reference evidence="2 3" key="1">
    <citation type="submission" date="2020-08" db="EMBL/GenBank/DDBJ databases">
        <title>Sequencing the genomes of 1000 actinobacteria strains.</title>
        <authorList>
            <person name="Klenk H.-P."/>
        </authorList>
    </citation>
    <scope>NUCLEOTIDE SEQUENCE [LARGE SCALE GENOMIC DNA]</scope>
    <source>
        <strain evidence="2 3">DSM 45886</strain>
    </source>
</reference>
<keyword evidence="3" id="KW-1185">Reference proteome</keyword>
<accession>A0A7W7WPR7</accession>
<dbReference type="GO" id="GO:0016747">
    <property type="term" value="F:acyltransferase activity, transferring groups other than amino-acyl groups"/>
    <property type="evidence" value="ECO:0007669"/>
    <property type="project" value="InterPro"/>
</dbReference>
<proteinExistence type="predicted"/>
<dbReference type="PANTHER" id="PTHR43233">
    <property type="entry name" value="FAMILY N-ACETYLTRANSFERASE, PUTATIVE (AFU_ORTHOLOGUE AFUA_6G03350)-RELATED"/>
    <property type="match status" value="1"/>
</dbReference>
<evidence type="ECO:0000313" key="3">
    <source>
        <dbReference type="Proteomes" id="UP000578819"/>
    </source>
</evidence>
<dbReference type="SUPFAM" id="SSF55729">
    <property type="entry name" value="Acyl-CoA N-acyltransferases (Nat)"/>
    <property type="match status" value="1"/>
</dbReference>
<dbReference type="Pfam" id="PF00583">
    <property type="entry name" value="Acetyltransf_1"/>
    <property type="match status" value="1"/>
</dbReference>